<dbReference type="EMBL" id="BAABAB010000036">
    <property type="protein sequence ID" value="GAA3635020.1"/>
    <property type="molecule type" value="Genomic_DNA"/>
</dbReference>
<organism evidence="2 3">
    <name type="scientific">Microlunatus ginsengisoli</name>
    <dbReference type="NCBI Taxonomy" id="363863"/>
    <lineage>
        <taxon>Bacteria</taxon>
        <taxon>Bacillati</taxon>
        <taxon>Actinomycetota</taxon>
        <taxon>Actinomycetes</taxon>
        <taxon>Propionibacteriales</taxon>
        <taxon>Propionibacteriaceae</taxon>
        <taxon>Microlunatus</taxon>
    </lineage>
</organism>
<dbReference type="InterPro" id="IPR003607">
    <property type="entry name" value="HD/PDEase_dom"/>
</dbReference>
<name>A0ABP7ALN0_9ACTN</name>
<dbReference type="RefSeq" id="WP_344808273.1">
    <property type="nucleotide sequence ID" value="NZ_BAABAB010000036.1"/>
</dbReference>
<evidence type="ECO:0000313" key="2">
    <source>
        <dbReference type="EMBL" id="GAA3635020.1"/>
    </source>
</evidence>
<dbReference type="Pfam" id="PF01966">
    <property type="entry name" value="HD"/>
    <property type="match status" value="1"/>
</dbReference>
<dbReference type="CDD" id="cd00077">
    <property type="entry name" value="HDc"/>
    <property type="match status" value="1"/>
</dbReference>
<sequence length="195" mass="21741">MPRRQDDTVTRARHLARRLLRKQMPERWAHTKGVAHRAAQVAVTVPVTDRDVLVASAWLHDIGYTRALRRTGFHRLDGAIYLSRQGWPDRITALVAHHSGARFVPVERGFADQMADFDFEDSPVSDALTYADQTVGPHGRTMTVEYRIAEAISRHGPDSPNARARVDRVPYLLAVADRVQQRLATAAGTTSDADG</sequence>
<dbReference type="Gene3D" id="1.10.3210.10">
    <property type="entry name" value="Hypothetical protein af1432"/>
    <property type="match status" value="1"/>
</dbReference>
<evidence type="ECO:0000313" key="3">
    <source>
        <dbReference type="Proteomes" id="UP001501490"/>
    </source>
</evidence>
<gene>
    <name evidence="2" type="ORF">GCM10022236_42020</name>
</gene>
<protein>
    <submittedName>
        <fullName evidence="2">HDIG domain-containing protein</fullName>
    </submittedName>
</protein>
<keyword evidence="3" id="KW-1185">Reference proteome</keyword>
<dbReference type="Proteomes" id="UP001501490">
    <property type="component" value="Unassembled WGS sequence"/>
</dbReference>
<comment type="caution">
    <text evidence="2">The sequence shown here is derived from an EMBL/GenBank/DDBJ whole genome shotgun (WGS) entry which is preliminary data.</text>
</comment>
<dbReference type="SUPFAM" id="SSF109604">
    <property type="entry name" value="HD-domain/PDEase-like"/>
    <property type="match status" value="1"/>
</dbReference>
<dbReference type="InterPro" id="IPR006674">
    <property type="entry name" value="HD_domain"/>
</dbReference>
<proteinExistence type="predicted"/>
<evidence type="ECO:0000259" key="1">
    <source>
        <dbReference type="Pfam" id="PF01966"/>
    </source>
</evidence>
<accession>A0ABP7ALN0</accession>
<reference evidence="3" key="1">
    <citation type="journal article" date="2019" name="Int. J. Syst. Evol. Microbiol.">
        <title>The Global Catalogue of Microorganisms (GCM) 10K type strain sequencing project: providing services to taxonomists for standard genome sequencing and annotation.</title>
        <authorList>
            <consortium name="The Broad Institute Genomics Platform"/>
            <consortium name="The Broad Institute Genome Sequencing Center for Infectious Disease"/>
            <person name="Wu L."/>
            <person name="Ma J."/>
        </authorList>
    </citation>
    <scope>NUCLEOTIDE SEQUENCE [LARGE SCALE GENOMIC DNA]</scope>
    <source>
        <strain evidence="3">JCM 16929</strain>
    </source>
</reference>
<dbReference type="InterPro" id="IPR006675">
    <property type="entry name" value="HDIG_dom"/>
</dbReference>
<dbReference type="NCBIfam" id="TIGR00277">
    <property type="entry name" value="HDIG"/>
    <property type="match status" value="1"/>
</dbReference>
<feature type="domain" description="HD" evidence="1">
    <location>
        <begin position="27"/>
        <end position="102"/>
    </location>
</feature>